<dbReference type="InterPro" id="IPR001739">
    <property type="entry name" value="Methyl_CpG_DNA-bd"/>
</dbReference>
<dbReference type="SMART" id="SM00391">
    <property type="entry name" value="MBD"/>
    <property type="match status" value="1"/>
</dbReference>
<gene>
    <name evidence="12" type="ORF">MARPO_0013s0155</name>
</gene>
<evidence type="ECO:0000256" key="4">
    <source>
        <dbReference type="ARBA" id="ARBA00022833"/>
    </source>
</evidence>
<feature type="region of interest" description="Disordered" evidence="9">
    <location>
        <begin position="287"/>
        <end position="322"/>
    </location>
</feature>
<dbReference type="AlphaFoldDB" id="A0A2R6XIS0"/>
<dbReference type="Gramene" id="Mp8g06350.1">
    <property type="protein sequence ID" value="Mp8g06350.1.cds"/>
    <property type="gene ID" value="Mp8g06350"/>
</dbReference>
<comment type="subcellular location">
    <subcellularLocation>
        <location evidence="1">Nucleus</location>
    </subcellularLocation>
</comment>
<keyword evidence="3" id="KW-0863">Zinc-finger</keyword>
<dbReference type="Gene3D" id="3.30.40.100">
    <property type="match status" value="1"/>
</dbReference>
<evidence type="ECO:0000256" key="1">
    <source>
        <dbReference type="ARBA" id="ARBA00004123"/>
    </source>
</evidence>
<feature type="domain" description="CW-type" evidence="11">
    <location>
        <begin position="50"/>
        <end position="117"/>
    </location>
</feature>
<accession>A0A2R6XIS0</accession>
<dbReference type="InterPro" id="IPR016177">
    <property type="entry name" value="DNA-bd_dom_sf"/>
</dbReference>
<dbReference type="SUPFAM" id="SSF54171">
    <property type="entry name" value="DNA-binding domain"/>
    <property type="match status" value="1"/>
</dbReference>
<keyword evidence="8" id="KW-0539">Nucleus</keyword>
<dbReference type="GO" id="GO:0008270">
    <property type="term" value="F:zinc ion binding"/>
    <property type="evidence" value="ECO:0007669"/>
    <property type="project" value="UniProtKB-KW"/>
</dbReference>
<feature type="compositionally biased region" description="Low complexity" evidence="9">
    <location>
        <begin position="288"/>
        <end position="312"/>
    </location>
</feature>
<keyword evidence="13" id="KW-1185">Reference proteome</keyword>
<evidence type="ECO:0000256" key="3">
    <source>
        <dbReference type="ARBA" id="ARBA00022771"/>
    </source>
</evidence>
<keyword evidence="5" id="KW-0805">Transcription regulation</keyword>
<keyword evidence="7" id="KW-0804">Transcription</keyword>
<evidence type="ECO:0000313" key="13">
    <source>
        <dbReference type="Proteomes" id="UP000244005"/>
    </source>
</evidence>
<dbReference type="GO" id="GO:0003677">
    <property type="term" value="F:DNA binding"/>
    <property type="evidence" value="ECO:0007669"/>
    <property type="project" value="UniProtKB-KW"/>
</dbReference>
<dbReference type="PROSITE" id="PS51050">
    <property type="entry name" value="ZF_CW"/>
    <property type="match status" value="1"/>
</dbReference>
<evidence type="ECO:0000259" key="11">
    <source>
        <dbReference type="PROSITE" id="PS51050"/>
    </source>
</evidence>
<dbReference type="GO" id="GO:0005634">
    <property type="term" value="C:nucleus"/>
    <property type="evidence" value="ECO:0007669"/>
    <property type="project" value="UniProtKB-SubCell"/>
</dbReference>
<sequence length="322" mass="35178">MRRRDLSSSFRESLDDRVCAYGGEPRSFGLCGAMSSSGGSSENGRRKRSYPDCHIWAAQTIQSHAVQCAECGKYRPIPDKVLYESIRERIARVPWYCKDAAPWNSQASCEAADQFEGNSNFILTADRPGIPATPPGWERRVHIRAGPNGRQFSNIFYFAPQGSLSLTDRRMRSIKDIARLAKKHPSLLPDSVDDIGRQFSFATPAFPAQYEASSGKQSFASTSVNMSPTAWSSRSDVGFAEIATTGQGKEIYDPLQNTRILNVSENMMIAAYEAEAVKVNEQDMKFLTTSSSSTNPSNSGSDMDTSSGGSDADTSDEAISVG</sequence>
<reference evidence="13" key="1">
    <citation type="journal article" date="2017" name="Cell">
        <title>Insights into land plant evolution garnered from the Marchantia polymorpha genome.</title>
        <authorList>
            <person name="Bowman J.L."/>
            <person name="Kohchi T."/>
            <person name="Yamato K.T."/>
            <person name="Jenkins J."/>
            <person name="Shu S."/>
            <person name="Ishizaki K."/>
            <person name="Yamaoka S."/>
            <person name="Nishihama R."/>
            <person name="Nakamura Y."/>
            <person name="Berger F."/>
            <person name="Adam C."/>
            <person name="Aki S.S."/>
            <person name="Althoff F."/>
            <person name="Araki T."/>
            <person name="Arteaga-Vazquez M.A."/>
            <person name="Balasubrmanian S."/>
            <person name="Barry K."/>
            <person name="Bauer D."/>
            <person name="Boehm C.R."/>
            <person name="Briginshaw L."/>
            <person name="Caballero-Perez J."/>
            <person name="Catarino B."/>
            <person name="Chen F."/>
            <person name="Chiyoda S."/>
            <person name="Chovatia M."/>
            <person name="Davies K.M."/>
            <person name="Delmans M."/>
            <person name="Demura T."/>
            <person name="Dierschke T."/>
            <person name="Dolan L."/>
            <person name="Dorantes-Acosta A.E."/>
            <person name="Eklund D.M."/>
            <person name="Florent S.N."/>
            <person name="Flores-Sandoval E."/>
            <person name="Fujiyama A."/>
            <person name="Fukuzawa H."/>
            <person name="Galik B."/>
            <person name="Grimanelli D."/>
            <person name="Grimwood J."/>
            <person name="Grossniklaus U."/>
            <person name="Hamada T."/>
            <person name="Haseloff J."/>
            <person name="Hetherington A.J."/>
            <person name="Higo A."/>
            <person name="Hirakawa Y."/>
            <person name="Hundley H.N."/>
            <person name="Ikeda Y."/>
            <person name="Inoue K."/>
            <person name="Inoue S.I."/>
            <person name="Ishida S."/>
            <person name="Jia Q."/>
            <person name="Kakita M."/>
            <person name="Kanazawa T."/>
            <person name="Kawai Y."/>
            <person name="Kawashima T."/>
            <person name="Kennedy M."/>
            <person name="Kinose K."/>
            <person name="Kinoshita T."/>
            <person name="Kohara Y."/>
            <person name="Koide E."/>
            <person name="Komatsu K."/>
            <person name="Kopischke S."/>
            <person name="Kubo M."/>
            <person name="Kyozuka J."/>
            <person name="Lagercrantz U."/>
            <person name="Lin S.S."/>
            <person name="Lindquist E."/>
            <person name="Lipzen A.M."/>
            <person name="Lu C.W."/>
            <person name="De Luna E."/>
            <person name="Martienssen R.A."/>
            <person name="Minamino N."/>
            <person name="Mizutani M."/>
            <person name="Mizutani M."/>
            <person name="Mochizuki N."/>
            <person name="Monte I."/>
            <person name="Mosher R."/>
            <person name="Nagasaki H."/>
            <person name="Nakagami H."/>
            <person name="Naramoto S."/>
            <person name="Nishitani K."/>
            <person name="Ohtani M."/>
            <person name="Okamoto T."/>
            <person name="Okumura M."/>
            <person name="Phillips J."/>
            <person name="Pollak B."/>
            <person name="Reinders A."/>
            <person name="Rovekamp M."/>
            <person name="Sano R."/>
            <person name="Sawa S."/>
            <person name="Schmid M.W."/>
            <person name="Shirakawa M."/>
            <person name="Solano R."/>
            <person name="Spunde A."/>
            <person name="Suetsugu N."/>
            <person name="Sugano S."/>
            <person name="Sugiyama A."/>
            <person name="Sun R."/>
            <person name="Suzuki Y."/>
            <person name="Takenaka M."/>
            <person name="Takezawa D."/>
            <person name="Tomogane H."/>
            <person name="Tsuzuki M."/>
            <person name="Ueda T."/>
            <person name="Umeda M."/>
            <person name="Ward J.M."/>
            <person name="Watanabe Y."/>
            <person name="Yazaki K."/>
            <person name="Yokoyama R."/>
            <person name="Yoshitake Y."/>
            <person name="Yotsui I."/>
            <person name="Zachgo S."/>
            <person name="Schmutz J."/>
        </authorList>
    </citation>
    <scope>NUCLEOTIDE SEQUENCE [LARGE SCALE GENOMIC DNA]</scope>
    <source>
        <strain evidence="13">Tak-1</strain>
    </source>
</reference>
<evidence type="ECO:0000256" key="8">
    <source>
        <dbReference type="ARBA" id="ARBA00023242"/>
    </source>
</evidence>
<dbReference type="OrthoDB" id="10072024at2759"/>
<evidence type="ECO:0000259" key="10">
    <source>
        <dbReference type="PROSITE" id="PS50982"/>
    </source>
</evidence>
<evidence type="ECO:0008006" key="14">
    <source>
        <dbReference type="Google" id="ProtNLM"/>
    </source>
</evidence>
<evidence type="ECO:0000313" key="12">
    <source>
        <dbReference type="EMBL" id="PTQ45956.1"/>
    </source>
</evidence>
<evidence type="ECO:0000256" key="5">
    <source>
        <dbReference type="ARBA" id="ARBA00023015"/>
    </source>
</evidence>
<dbReference type="Proteomes" id="UP000244005">
    <property type="component" value="Unassembled WGS sequence"/>
</dbReference>
<name>A0A2R6XIS0_MARPO</name>
<keyword evidence="2" id="KW-0479">Metal-binding</keyword>
<dbReference type="Gene3D" id="3.30.890.10">
    <property type="entry name" value="Methyl-cpg-binding Protein 2, Chain A"/>
    <property type="match status" value="1"/>
</dbReference>
<evidence type="ECO:0000256" key="6">
    <source>
        <dbReference type="ARBA" id="ARBA00023125"/>
    </source>
</evidence>
<feature type="domain" description="MBD" evidence="10">
    <location>
        <begin position="123"/>
        <end position="206"/>
    </location>
</feature>
<dbReference type="PANTHER" id="PTHR12396:SF0">
    <property type="entry name" value="METHYL-CPG BINDING DOMAIN PROTEIN-LIKE, ISOFORM C"/>
    <property type="match status" value="1"/>
</dbReference>
<dbReference type="Pfam" id="PF01429">
    <property type="entry name" value="MBD"/>
    <property type="match status" value="1"/>
</dbReference>
<dbReference type="PROSITE" id="PS50982">
    <property type="entry name" value="MBD"/>
    <property type="match status" value="1"/>
</dbReference>
<dbReference type="InterPro" id="IPR011124">
    <property type="entry name" value="Znf_CW"/>
</dbReference>
<organism evidence="12 13">
    <name type="scientific">Marchantia polymorpha</name>
    <name type="common">Common liverwort</name>
    <name type="synonym">Marchantia aquatica</name>
    <dbReference type="NCBI Taxonomy" id="3197"/>
    <lineage>
        <taxon>Eukaryota</taxon>
        <taxon>Viridiplantae</taxon>
        <taxon>Streptophyta</taxon>
        <taxon>Embryophyta</taxon>
        <taxon>Marchantiophyta</taxon>
        <taxon>Marchantiopsida</taxon>
        <taxon>Marchantiidae</taxon>
        <taxon>Marchantiales</taxon>
        <taxon>Marchantiaceae</taxon>
        <taxon>Marchantia</taxon>
    </lineage>
</organism>
<protein>
    <recommendedName>
        <fullName evidence="14">CW-type domain-containing protein</fullName>
    </recommendedName>
</protein>
<evidence type="ECO:0000256" key="9">
    <source>
        <dbReference type="SAM" id="MobiDB-lite"/>
    </source>
</evidence>
<dbReference type="PANTHER" id="PTHR12396">
    <property type="entry name" value="METHYL-CPG BINDING PROTEIN, MBD"/>
    <property type="match status" value="1"/>
</dbReference>
<keyword evidence="4" id="KW-0862">Zinc</keyword>
<evidence type="ECO:0000256" key="7">
    <source>
        <dbReference type="ARBA" id="ARBA00023163"/>
    </source>
</evidence>
<dbReference type="EMBL" id="KZ772685">
    <property type="protein sequence ID" value="PTQ45956.1"/>
    <property type="molecule type" value="Genomic_DNA"/>
</dbReference>
<evidence type="ECO:0000256" key="2">
    <source>
        <dbReference type="ARBA" id="ARBA00022723"/>
    </source>
</evidence>
<keyword evidence="6" id="KW-0238">DNA-binding</keyword>
<dbReference type="Pfam" id="PF07496">
    <property type="entry name" value="zf-CW"/>
    <property type="match status" value="1"/>
</dbReference>
<proteinExistence type="predicted"/>